<keyword evidence="2" id="KW-1185">Reference proteome</keyword>
<evidence type="ECO:0000313" key="1">
    <source>
        <dbReference type="EMBL" id="KAE8712395.1"/>
    </source>
</evidence>
<evidence type="ECO:0008006" key="3">
    <source>
        <dbReference type="Google" id="ProtNLM"/>
    </source>
</evidence>
<dbReference type="CDD" id="cd23128">
    <property type="entry name" value="RING-HC_MIP1-like"/>
    <property type="match status" value="1"/>
</dbReference>
<comment type="caution">
    <text evidence="1">The sequence shown here is derived from an EMBL/GenBank/DDBJ whole genome shotgun (WGS) entry which is preliminary data.</text>
</comment>
<dbReference type="EMBL" id="VEPZ02000897">
    <property type="protein sequence ID" value="KAE8712395.1"/>
    <property type="molecule type" value="Genomic_DNA"/>
</dbReference>
<dbReference type="Proteomes" id="UP000436088">
    <property type="component" value="Unassembled WGS sequence"/>
</dbReference>
<sequence>MLNGDGDGKKPFMLNGDRFSNLRPDYPTTRGIDGSCVERFTDNKHSATRTESQTPLISEAATDFQDISCKGGVKSERECVMRLSEDMSMVFIPCAHQINCTTCNELHEKQGMEDCPSCRSLIQRRIPVRYARS</sequence>
<dbReference type="AlphaFoldDB" id="A0A6A3BA67"/>
<dbReference type="PANTHER" id="PTHR46405">
    <property type="entry name" value="OS05G0141500 PROTEIN"/>
    <property type="match status" value="1"/>
</dbReference>
<dbReference type="Pfam" id="PF13920">
    <property type="entry name" value="zf-C3HC4_3"/>
    <property type="match status" value="1"/>
</dbReference>
<proteinExistence type="predicted"/>
<dbReference type="InterPro" id="IPR046934">
    <property type="entry name" value="PIR2-like"/>
</dbReference>
<organism evidence="1 2">
    <name type="scientific">Hibiscus syriacus</name>
    <name type="common">Rose of Sharon</name>
    <dbReference type="NCBI Taxonomy" id="106335"/>
    <lineage>
        <taxon>Eukaryota</taxon>
        <taxon>Viridiplantae</taxon>
        <taxon>Streptophyta</taxon>
        <taxon>Embryophyta</taxon>
        <taxon>Tracheophyta</taxon>
        <taxon>Spermatophyta</taxon>
        <taxon>Magnoliopsida</taxon>
        <taxon>eudicotyledons</taxon>
        <taxon>Gunneridae</taxon>
        <taxon>Pentapetalae</taxon>
        <taxon>rosids</taxon>
        <taxon>malvids</taxon>
        <taxon>Malvales</taxon>
        <taxon>Malvaceae</taxon>
        <taxon>Malvoideae</taxon>
        <taxon>Hibiscus</taxon>
    </lineage>
</organism>
<accession>A0A6A3BA67</accession>
<dbReference type="InterPro" id="IPR013083">
    <property type="entry name" value="Znf_RING/FYVE/PHD"/>
</dbReference>
<protein>
    <recommendedName>
        <fullName evidence="3">RING-type domain-containing protein</fullName>
    </recommendedName>
</protein>
<reference evidence="1" key="1">
    <citation type="submission" date="2019-09" db="EMBL/GenBank/DDBJ databases">
        <title>Draft genome information of white flower Hibiscus syriacus.</title>
        <authorList>
            <person name="Kim Y.-M."/>
        </authorList>
    </citation>
    <scope>NUCLEOTIDE SEQUENCE [LARGE SCALE GENOMIC DNA]</scope>
    <source>
        <strain evidence="1">YM2019G1</strain>
    </source>
</reference>
<dbReference type="Gene3D" id="3.30.40.10">
    <property type="entry name" value="Zinc/RING finger domain, C3HC4 (zinc finger)"/>
    <property type="match status" value="1"/>
</dbReference>
<dbReference type="PANTHER" id="PTHR46405:SF2">
    <property type="entry name" value="OS05G0141500 PROTEIN"/>
    <property type="match status" value="1"/>
</dbReference>
<name>A0A6A3BA67_HIBSY</name>
<evidence type="ECO:0000313" key="2">
    <source>
        <dbReference type="Proteomes" id="UP000436088"/>
    </source>
</evidence>
<gene>
    <name evidence="1" type="ORF">F3Y22_tig00110257pilonHSYRG00083</name>
</gene>
<dbReference type="SUPFAM" id="SSF57850">
    <property type="entry name" value="RING/U-box"/>
    <property type="match status" value="1"/>
</dbReference>